<dbReference type="EMBL" id="BAAAPH010000024">
    <property type="protein sequence ID" value="GAA1596293.1"/>
    <property type="molecule type" value="Genomic_DNA"/>
</dbReference>
<evidence type="ECO:0000256" key="1">
    <source>
        <dbReference type="ARBA" id="ARBA00023125"/>
    </source>
</evidence>
<evidence type="ECO:0000313" key="4">
    <source>
        <dbReference type="Proteomes" id="UP001501705"/>
    </source>
</evidence>
<sequence>MVSRPTPARVRLAAQRVGGHLAAWRKLQGLTAAQVAERAGISRGTLRRLEQGETSVSVDVLLNVARVLGALDRVAESLDPYETELGRARADEVLPQRVRP</sequence>
<feature type="domain" description="HTH cro/C1-type" evidence="2">
    <location>
        <begin position="21"/>
        <end position="74"/>
    </location>
</feature>
<name>A0ABN2E4U1_9ACTN</name>
<dbReference type="PROSITE" id="PS50943">
    <property type="entry name" value="HTH_CROC1"/>
    <property type="match status" value="1"/>
</dbReference>
<dbReference type="InterPro" id="IPR001387">
    <property type="entry name" value="Cro/C1-type_HTH"/>
</dbReference>
<dbReference type="PANTHER" id="PTHR46797:SF1">
    <property type="entry name" value="METHYLPHOSPHONATE SYNTHASE"/>
    <property type="match status" value="1"/>
</dbReference>
<comment type="caution">
    <text evidence="3">The sequence shown here is derived from an EMBL/GenBank/DDBJ whole genome shotgun (WGS) entry which is preliminary data.</text>
</comment>
<dbReference type="PANTHER" id="PTHR46797">
    <property type="entry name" value="HTH-TYPE TRANSCRIPTIONAL REGULATOR"/>
    <property type="match status" value="1"/>
</dbReference>
<accession>A0ABN2E4U1</accession>
<dbReference type="Pfam" id="PF01381">
    <property type="entry name" value="HTH_3"/>
    <property type="match status" value="1"/>
</dbReference>
<keyword evidence="1" id="KW-0238">DNA-binding</keyword>
<organism evidence="3 4">
    <name type="scientific">Kribbella hippodromi</name>
    <dbReference type="NCBI Taxonomy" id="434347"/>
    <lineage>
        <taxon>Bacteria</taxon>
        <taxon>Bacillati</taxon>
        <taxon>Actinomycetota</taxon>
        <taxon>Actinomycetes</taxon>
        <taxon>Propionibacteriales</taxon>
        <taxon>Kribbellaceae</taxon>
        <taxon>Kribbella</taxon>
    </lineage>
</organism>
<dbReference type="InterPro" id="IPR050807">
    <property type="entry name" value="TransReg_Diox_bact_type"/>
</dbReference>
<evidence type="ECO:0000259" key="2">
    <source>
        <dbReference type="PROSITE" id="PS50943"/>
    </source>
</evidence>
<evidence type="ECO:0000313" key="3">
    <source>
        <dbReference type="EMBL" id="GAA1596293.1"/>
    </source>
</evidence>
<dbReference type="SUPFAM" id="SSF47413">
    <property type="entry name" value="lambda repressor-like DNA-binding domains"/>
    <property type="match status" value="1"/>
</dbReference>
<dbReference type="Gene3D" id="1.10.260.40">
    <property type="entry name" value="lambda repressor-like DNA-binding domains"/>
    <property type="match status" value="1"/>
</dbReference>
<proteinExistence type="predicted"/>
<dbReference type="InterPro" id="IPR010982">
    <property type="entry name" value="Lambda_DNA-bd_dom_sf"/>
</dbReference>
<protein>
    <submittedName>
        <fullName evidence="3">Helix-turn-helix transcriptional regulator</fullName>
    </submittedName>
</protein>
<dbReference type="CDD" id="cd00093">
    <property type="entry name" value="HTH_XRE"/>
    <property type="match status" value="1"/>
</dbReference>
<gene>
    <name evidence="3" type="ORF">GCM10009804_61030</name>
</gene>
<reference evidence="3 4" key="1">
    <citation type="journal article" date="2019" name="Int. J. Syst. Evol. Microbiol.">
        <title>The Global Catalogue of Microorganisms (GCM) 10K type strain sequencing project: providing services to taxonomists for standard genome sequencing and annotation.</title>
        <authorList>
            <consortium name="The Broad Institute Genomics Platform"/>
            <consortium name="The Broad Institute Genome Sequencing Center for Infectious Disease"/>
            <person name="Wu L."/>
            <person name="Ma J."/>
        </authorList>
    </citation>
    <scope>NUCLEOTIDE SEQUENCE [LARGE SCALE GENOMIC DNA]</scope>
    <source>
        <strain evidence="3 4">JCM 15572</strain>
    </source>
</reference>
<dbReference type="Proteomes" id="UP001501705">
    <property type="component" value="Unassembled WGS sequence"/>
</dbReference>
<dbReference type="SMART" id="SM00530">
    <property type="entry name" value="HTH_XRE"/>
    <property type="match status" value="1"/>
</dbReference>
<keyword evidence="4" id="KW-1185">Reference proteome</keyword>
<dbReference type="RefSeq" id="WP_344238988.1">
    <property type="nucleotide sequence ID" value="NZ_BAAAPH010000024.1"/>
</dbReference>